<dbReference type="KEGG" id="apb:SAR116_1703"/>
<name>D5BUJ9_PUNMI</name>
<dbReference type="GO" id="GO:0004222">
    <property type="term" value="F:metalloendopeptidase activity"/>
    <property type="evidence" value="ECO:0007669"/>
    <property type="project" value="InterPro"/>
</dbReference>
<dbReference type="PANTHER" id="PTHR22726">
    <property type="entry name" value="METALLOENDOPEPTIDASE OMA1"/>
    <property type="match status" value="1"/>
</dbReference>
<dbReference type="AlphaFoldDB" id="D5BUJ9"/>
<dbReference type="HOGENOM" id="CLU_879616_0_0_5"/>
<proteinExistence type="inferred from homology"/>
<keyword evidence="4 6" id="KW-0862">Zinc</keyword>
<comment type="cofactor">
    <cofactor evidence="6">
        <name>Zn(2+)</name>
        <dbReference type="ChEBI" id="CHEBI:29105"/>
    </cofactor>
    <text evidence="6">Binds 1 zinc ion per subunit.</text>
</comment>
<protein>
    <submittedName>
        <fullName evidence="9">Peptidase M48, Ste24p</fullName>
        <ecNumber evidence="9">3.4.24.-</ecNumber>
    </submittedName>
</protein>
<evidence type="ECO:0000256" key="3">
    <source>
        <dbReference type="ARBA" id="ARBA00022801"/>
    </source>
</evidence>
<dbReference type="Proteomes" id="UP000007460">
    <property type="component" value="Chromosome"/>
</dbReference>
<dbReference type="OrthoDB" id="9810445at2"/>
<comment type="similarity">
    <text evidence="6">Belongs to the peptidase M48 family.</text>
</comment>
<organism evidence="9 10">
    <name type="scientific">Puniceispirillum marinum (strain IMCC1322)</name>
    <dbReference type="NCBI Taxonomy" id="488538"/>
    <lineage>
        <taxon>Bacteria</taxon>
        <taxon>Pseudomonadati</taxon>
        <taxon>Pseudomonadota</taxon>
        <taxon>Alphaproteobacteria</taxon>
        <taxon>Candidatus Puniceispirillales</taxon>
        <taxon>Candidatus Puniceispirillaceae</taxon>
        <taxon>Candidatus Puniceispirillum</taxon>
    </lineage>
</organism>
<dbReference type="Gene3D" id="3.30.2010.10">
    <property type="entry name" value="Metalloproteases ('zincins'), catalytic domain"/>
    <property type="match status" value="1"/>
</dbReference>
<dbReference type="GO" id="GO:0051603">
    <property type="term" value="P:proteolysis involved in protein catabolic process"/>
    <property type="evidence" value="ECO:0007669"/>
    <property type="project" value="TreeGrafter"/>
</dbReference>
<keyword evidence="3 6" id="KW-0378">Hydrolase</keyword>
<evidence type="ECO:0000313" key="10">
    <source>
        <dbReference type="Proteomes" id="UP000007460"/>
    </source>
</evidence>
<dbReference type="InterPro" id="IPR001915">
    <property type="entry name" value="Peptidase_M48"/>
</dbReference>
<accession>D5BUJ9</accession>
<gene>
    <name evidence="9" type="ordered locus">SAR116_1703</name>
</gene>
<evidence type="ECO:0000259" key="8">
    <source>
        <dbReference type="Pfam" id="PF01435"/>
    </source>
</evidence>
<evidence type="ECO:0000256" key="1">
    <source>
        <dbReference type="ARBA" id="ARBA00022670"/>
    </source>
</evidence>
<sequence length="316" mass="33291">MRNYILTLFLSILLAGTTISAEAQLSGLLGGKDKKNPIGNLLGGGDGDDKAGTGKGLGGLLDGLSGKNTSGKSNSSGALGTIGNVFESAKNTNLGPVGRYVLGRDLAARMLGNYKVSKSDDMRVTYLQNLVANLLIASRLGSNFKDPTVVLLDSEIINAFAAPGGFVFVSTGMLDFVENEDELAFVLAHEISHIEMDHGLNAIKQNEGSKLFQSATEDMGAGGLFDDLLAFGENGFGKDLEAEADIRGAQIASSLGYDWKAGVSVIQRLDSITSRKHATGYPKDRAANLKKGSNAYSVKADDMTARTARFNKVMGQ</sequence>
<evidence type="ECO:0000256" key="4">
    <source>
        <dbReference type="ARBA" id="ARBA00022833"/>
    </source>
</evidence>
<reference evidence="9 10" key="1">
    <citation type="journal article" date="2010" name="J. Bacteriol.">
        <title>Complete genome sequence of "Candidatus Puniceispirillum marinum" IMCC1322, a representative of the SAR116 clade in the Alphaproteobacteria.</title>
        <authorList>
            <person name="Oh H.M."/>
            <person name="Kwon K.K."/>
            <person name="Kang I."/>
            <person name="Kang S.G."/>
            <person name="Lee J.H."/>
            <person name="Kim S.J."/>
            <person name="Cho J.C."/>
        </authorList>
    </citation>
    <scope>NUCLEOTIDE SEQUENCE [LARGE SCALE GENOMIC DNA]</scope>
    <source>
        <strain evidence="9 10">IMCC1322</strain>
    </source>
</reference>
<keyword evidence="5 6" id="KW-0482">Metalloprotease</keyword>
<evidence type="ECO:0000256" key="2">
    <source>
        <dbReference type="ARBA" id="ARBA00022723"/>
    </source>
</evidence>
<dbReference type="STRING" id="488538.SAR116_1703"/>
<feature type="signal peptide" evidence="7">
    <location>
        <begin position="1"/>
        <end position="23"/>
    </location>
</feature>
<dbReference type="PANTHER" id="PTHR22726:SF24">
    <property type="entry name" value="M48 FAMILY METALLOPEPTIDASE"/>
    <property type="match status" value="1"/>
</dbReference>
<evidence type="ECO:0000256" key="5">
    <source>
        <dbReference type="ARBA" id="ARBA00023049"/>
    </source>
</evidence>
<keyword evidence="7" id="KW-0732">Signal</keyword>
<keyword evidence="1 6" id="KW-0645">Protease</keyword>
<keyword evidence="2" id="KW-0479">Metal-binding</keyword>
<feature type="domain" description="Peptidase M48" evidence="8">
    <location>
        <begin position="126"/>
        <end position="274"/>
    </location>
</feature>
<keyword evidence="10" id="KW-1185">Reference proteome</keyword>
<dbReference type="EMBL" id="CP001751">
    <property type="protein sequence ID" value="ADE39946.1"/>
    <property type="molecule type" value="Genomic_DNA"/>
</dbReference>
<dbReference type="GO" id="GO:0016020">
    <property type="term" value="C:membrane"/>
    <property type="evidence" value="ECO:0007669"/>
    <property type="project" value="TreeGrafter"/>
</dbReference>
<dbReference type="CDD" id="cd07324">
    <property type="entry name" value="M48C_Oma1-like"/>
    <property type="match status" value="1"/>
</dbReference>
<evidence type="ECO:0000256" key="7">
    <source>
        <dbReference type="SAM" id="SignalP"/>
    </source>
</evidence>
<evidence type="ECO:0000313" key="9">
    <source>
        <dbReference type="EMBL" id="ADE39946.1"/>
    </source>
</evidence>
<dbReference type="EC" id="3.4.24.-" evidence="9"/>
<evidence type="ECO:0000256" key="6">
    <source>
        <dbReference type="RuleBase" id="RU003983"/>
    </source>
</evidence>
<dbReference type="InterPro" id="IPR051156">
    <property type="entry name" value="Mito/Outer_Membr_Metalloprot"/>
</dbReference>
<dbReference type="Pfam" id="PF01435">
    <property type="entry name" value="Peptidase_M48"/>
    <property type="match status" value="1"/>
</dbReference>
<feature type="chain" id="PRO_5003069192" evidence="7">
    <location>
        <begin position="24"/>
        <end position="316"/>
    </location>
</feature>
<dbReference type="RefSeq" id="WP_013046573.1">
    <property type="nucleotide sequence ID" value="NC_014010.1"/>
</dbReference>
<dbReference type="eggNOG" id="COG4783">
    <property type="taxonomic scope" value="Bacteria"/>
</dbReference>
<dbReference type="GO" id="GO:0046872">
    <property type="term" value="F:metal ion binding"/>
    <property type="evidence" value="ECO:0007669"/>
    <property type="project" value="UniProtKB-KW"/>
</dbReference>